<evidence type="ECO:0000256" key="2">
    <source>
        <dbReference type="SAM" id="SignalP"/>
    </source>
</evidence>
<feature type="signal peptide" evidence="2">
    <location>
        <begin position="1"/>
        <end position="26"/>
    </location>
</feature>
<name>A0ABQ2W0Y6_9ACTN</name>
<feature type="region of interest" description="Disordered" evidence="1">
    <location>
        <begin position="34"/>
        <end position="108"/>
    </location>
</feature>
<protein>
    <recommendedName>
        <fullName evidence="5">Excalibur calcium-binding domain-containing protein</fullName>
    </recommendedName>
</protein>
<evidence type="ECO:0000313" key="4">
    <source>
        <dbReference type="Proteomes" id="UP000660675"/>
    </source>
</evidence>
<feature type="compositionally biased region" description="Gly residues" evidence="1">
    <location>
        <begin position="97"/>
        <end position="108"/>
    </location>
</feature>
<feature type="chain" id="PRO_5045709677" description="Excalibur calcium-binding domain-containing protein" evidence="2">
    <location>
        <begin position="27"/>
        <end position="108"/>
    </location>
</feature>
<comment type="caution">
    <text evidence="3">The sequence shown here is derived from an EMBL/GenBank/DDBJ whole genome shotgun (WGS) entry which is preliminary data.</text>
</comment>
<evidence type="ECO:0008006" key="5">
    <source>
        <dbReference type="Google" id="ProtNLM"/>
    </source>
</evidence>
<evidence type="ECO:0000313" key="3">
    <source>
        <dbReference type="EMBL" id="GGV84512.1"/>
    </source>
</evidence>
<sequence>MRREHRLLAGLLAAGVLLTATGCAQSVDPIERLGRKAAQRVHHPSPTPAAGPSAAHGDHGGAAPTAVISCRQLPESRHSRSSPPLRHWWPVPPGPYEGAGAGVGCERR</sequence>
<gene>
    <name evidence="3" type="ORF">GCM10015535_29430</name>
</gene>
<evidence type="ECO:0000256" key="1">
    <source>
        <dbReference type="SAM" id="MobiDB-lite"/>
    </source>
</evidence>
<keyword evidence="4" id="KW-1185">Reference proteome</keyword>
<organism evidence="3 4">
    <name type="scientific">Streptomyces gelaticus</name>
    <dbReference type="NCBI Taxonomy" id="285446"/>
    <lineage>
        <taxon>Bacteria</taxon>
        <taxon>Bacillati</taxon>
        <taxon>Actinomycetota</taxon>
        <taxon>Actinomycetes</taxon>
        <taxon>Kitasatosporales</taxon>
        <taxon>Streptomycetaceae</taxon>
        <taxon>Streptomyces</taxon>
    </lineage>
</organism>
<dbReference type="Proteomes" id="UP000660675">
    <property type="component" value="Unassembled WGS sequence"/>
</dbReference>
<reference evidence="4" key="1">
    <citation type="journal article" date="2019" name="Int. J. Syst. Evol. Microbiol.">
        <title>The Global Catalogue of Microorganisms (GCM) 10K type strain sequencing project: providing services to taxonomists for standard genome sequencing and annotation.</title>
        <authorList>
            <consortium name="The Broad Institute Genomics Platform"/>
            <consortium name="The Broad Institute Genome Sequencing Center for Infectious Disease"/>
            <person name="Wu L."/>
            <person name="Ma J."/>
        </authorList>
    </citation>
    <scope>NUCLEOTIDE SEQUENCE [LARGE SCALE GENOMIC DNA]</scope>
    <source>
        <strain evidence="4">JCM 4376</strain>
    </source>
</reference>
<accession>A0ABQ2W0Y6</accession>
<keyword evidence="2" id="KW-0732">Signal</keyword>
<dbReference type="EMBL" id="BMTF01000008">
    <property type="protein sequence ID" value="GGV84512.1"/>
    <property type="molecule type" value="Genomic_DNA"/>
</dbReference>
<dbReference type="PROSITE" id="PS51257">
    <property type="entry name" value="PROKAR_LIPOPROTEIN"/>
    <property type="match status" value="1"/>
</dbReference>
<proteinExistence type="predicted"/>